<accession>A0AAV1TR85</accession>
<evidence type="ECO:0000313" key="2">
    <source>
        <dbReference type="Proteomes" id="UP001162060"/>
    </source>
</evidence>
<gene>
    <name evidence="1" type="ORF">PM001_LOCUS9272</name>
</gene>
<dbReference type="Proteomes" id="UP001162060">
    <property type="component" value="Unassembled WGS sequence"/>
</dbReference>
<protein>
    <submittedName>
        <fullName evidence="1">Uncharacterized protein</fullName>
    </submittedName>
</protein>
<reference evidence="1" key="1">
    <citation type="submission" date="2024-01" db="EMBL/GenBank/DDBJ databases">
        <authorList>
            <person name="Webb A."/>
        </authorList>
    </citation>
    <scope>NUCLEOTIDE SEQUENCE</scope>
    <source>
        <strain evidence="1">Pm1</strain>
    </source>
</reference>
<evidence type="ECO:0000313" key="1">
    <source>
        <dbReference type="EMBL" id="CAK7924122.1"/>
    </source>
</evidence>
<sequence length="141" mass="15460">MDPTESQHSGGGKDVVMQTTEYPLSTEVTIDPLSIGHPSANKSQLALLLSAWDSYEQPIAQKRAHSTTPAIGEKIRQIMRAKLAVDVQDGEAVMQDFPHCIGSADLMAPRANWPDLWRKHGNAWPTSATDAFPHMHSSTDE</sequence>
<organism evidence="1 2">
    <name type="scientific">Peronospora matthiolae</name>
    <dbReference type="NCBI Taxonomy" id="2874970"/>
    <lineage>
        <taxon>Eukaryota</taxon>
        <taxon>Sar</taxon>
        <taxon>Stramenopiles</taxon>
        <taxon>Oomycota</taxon>
        <taxon>Peronosporomycetes</taxon>
        <taxon>Peronosporales</taxon>
        <taxon>Peronosporaceae</taxon>
        <taxon>Peronospora</taxon>
    </lineage>
</organism>
<name>A0AAV1TR85_9STRA</name>
<dbReference type="AlphaFoldDB" id="A0AAV1TR85"/>
<proteinExistence type="predicted"/>
<comment type="caution">
    <text evidence="1">The sequence shown here is derived from an EMBL/GenBank/DDBJ whole genome shotgun (WGS) entry which is preliminary data.</text>
</comment>
<dbReference type="EMBL" id="CAKLBY020000072">
    <property type="protein sequence ID" value="CAK7924122.1"/>
    <property type="molecule type" value="Genomic_DNA"/>
</dbReference>